<name>X1TQ55_9ZZZZ</name>
<sequence>MELLPLCIEEYVGPDDPVRVYDAFVETLNFNELGLALDAHKVGSPEYYPKAMLKLLLYGYSYGFRSSRKLERAIYHNVSFIWLMGGLKPDHKTIAEFRRKNKAVLKNILKTCARLCIRLDLIAGNTLFVDSSKLRANASIKRTWTKEKCQRALEKIDSRIEAILSECDAVDEYEESQDSLVKMEKELTDKKVLKAKVEKILQELQEENKKSINTTDSECTRISSLQGSHAGYSLQGTFDEKHGLIVNSDVVSENNDLNQFAEQ</sequence>
<feature type="domain" description="Transposase InsH N-terminal" evidence="2">
    <location>
        <begin position="8"/>
        <end position="99"/>
    </location>
</feature>
<accession>X1TQ55</accession>
<evidence type="ECO:0000256" key="1">
    <source>
        <dbReference type="SAM" id="Coils"/>
    </source>
</evidence>
<protein>
    <recommendedName>
        <fullName evidence="2">Transposase InsH N-terminal domain-containing protein</fullName>
    </recommendedName>
</protein>
<dbReference type="Pfam" id="PF05598">
    <property type="entry name" value="DUF772"/>
    <property type="match status" value="1"/>
</dbReference>
<dbReference type="InterPro" id="IPR008490">
    <property type="entry name" value="Transposase_InsH_N"/>
</dbReference>
<evidence type="ECO:0000259" key="2">
    <source>
        <dbReference type="Pfam" id="PF05598"/>
    </source>
</evidence>
<proteinExistence type="predicted"/>
<organism evidence="3">
    <name type="scientific">marine sediment metagenome</name>
    <dbReference type="NCBI Taxonomy" id="412755"/>
    <lineage>
        <taxon>unclassified sequences</taxon>
        <taxon>metagenomes</taxon>
        <taxon>ecological metagenomes</taxon>
    </lineage>
</organism>
<evidence type="ECO:0000313" key="3">
    <source>
        <dbReference type="EMBL" id="GAI89715.1"/>
    </source>
</evidence>
<comment type="caution">
    <text evidence="3">The sequence shown here is derived from an EMBL/GenBank/DDBJ whole genome shotgun (WGS) entry which is preliminary data.</text>
</comment>
<gene>
    <name evidence="3" type="ORF">S12H4_32321</name>
</gene>
<feature type="non-terminal residue" evidence="3">
    <location>
        <position position="263"/>
    </location>
</feature>
<keyword evidence="1" id="KW-0175">Coiled coil</keyword>
<dbReference type="PANTHER" id="PTHR33408">
    <property type="entry name" value="TRANSPOSASE"/>
    <property type="match status" value="1"/>
</dbReference>
<reference evidence="3" key="1">
    <citation type="journal article" date="2014" name="Front. Microbiol.">
        <title>High frequency of phylogenetically diverse reductive dehalogenase-homologous genes in deep subseafloor sedimentary metagenomes.</title>
        <authorList>
            <person name="Kawai M."/>
            <person name="Futagami T."/>
            <person name="Toyoda A."/>
            <person name="Takaki Y."/>
            <person name="Nishi S."/>
            <person name="Hori S."/>
            <person name="Arai W."/>
            <person name="Tsubouchi T."/>
            <person name="Morono Y."/>
            <person name="Uchiyama I."/>
            <person name="Ito T."/>
            <person name="Fujiyama A."/>
            <person name="Inagaki F."/>
            <person name="Takami H."/>
        </authorList>
    </citation>
    <scope>NUCLEOTIDE SEQUENCE</scope>
    <source>
        <strain evidence="3">Expedition CK06-06</strain>
    </source>
</reference>
<feature type="coiled-coil region" evidence="1">
    <location>
        <begin position="146"/>
        <end position="214"/>
    </location>
</feature>
<dbReference type="PANTHER" id="PTHR33408:SF2">
    <property type="entry name" value="TRANSPOSASE DDE DOMAIN-CONTAINING PROTEIN"/>
    <property type="match status" value="1"/>
</dbReference>
<dbReference type="AlphaFoldDB" id="X1TQ55"/>
<dbReference type="EMBL" id="BARW01018941">
    <property type="protein sequence ID" value="GAI89715.1"/>
    <property type="molecule type" value="Genomic_DNA"/>
</dbReference>